<dbReference type="Proteomes" id="UP000256345">
    <property type="component" value="Unassembled WGS sequence"/>
</dbReference>
<proteinExistence type="predicted"/>
<gene>
    <name evidence="1" type="ORF">AA314_00445</name>
    <name evidence="2" type="ORF">ATI61_106206</name>
</gene>
<dbReference type="EMBL" id="QUMU01000006">
    <property type="protein sequence ID" value="REG30736.1"/>
    <property type="molecule type" value="Genomic_DNA"/>
</dbReference>
<reference evidence="1 3" key="1">
    <citation type="submission" date="2015-05" db="EMBL/GenBank/DDBJ databases">
        <title>Genome assembly of Archangium gephyra DSM 2261.</title>
        <authorList>
            <person name="Sharma G."/>
            <person name="Subramanian S."/>
        </authorList>
    </citation>
    <scope>NUCLEOTIDE SEQUENCE [LARGE SCALE GENOMIC DNA]</scope>
    <source>
        <strain evidence="1 3">DSM 2261</strain>
    </source>
</reference>
<evidence type="ECO:0000313" key="3">
    <source>
        <dbReference type="Proteomes" id="UP000035579"/>
    </source>
</evidence>
<dbReference type="EMBL" id="CP011509">
    <property type="protein sequence ID" value="AKI98818.1"/>
    <property type="molecule type" value="Genomic_DNA"/>
</dbReference>
<dbReference type="RefSeq" id="WP_047854078.1">
    <property type="nucleotide sequence ID" value="NZ_CP011509.1"/>
</dbReference>
<reference evidence="2 4" key="2">
    <citation type="submission" date="2018-08" db="EMBL/GenBank/DDBJ databases">
        <title>Genomic Encyclopedia of Archaeal and Bacterial Type Strains, Phase II (KMG-II): from individual species to whole genera.</title>
        <authorList>
            <person name="Goeker M."/>
        </authorList>
    </citation>
    <scope>NUCLEOTIDE SEQUENCE [LARGE SCALE GENOMIC DNA]</scope>
    <source>
        <strain evidence="2 4">DSM 2261</strain>
    </source>
</reference>
<organism evidence="1 3">
    <name type="scientific">Archangium gephyra</name>
    <dbReference type="NCBI Taxonomy" id="48"/>
    <lineage>
        <taxon>Bacteria</taxon>
        <taxon>Pseudomonadati</taxon>
        <taxon>Myxococcota</taxon>
        <taxon>Myxococcia</taxon>
        <taxon>Myxococcales</taxon>
        <taxon>Cystobacterineae</taxon>
        <taxon>Archangiaceae</taxon>
        <taxon>Archangium</taxon>
    </lineage>
</organism>
<name>A0AAC8Q0S9_9BACT</name>
<evidence type="ECO:0000313" key="2">
    <source>
        <dbReference type="EMBL" id="REG30736.1"/>
    </source>
</evidence>
<sequence length="279" mass="31248">MPQRPPSLPDARALRILFDTFWSSEGWKSRPHTPEEDLAYARAAGLMFEPVTLGHDALIAQCVERAARLEPRRVSDAFLASLSTRRLELRSALGSYAVARHLPRHGFSASGDRGIGCNVCGLRGKDGARELDVLNFERFKWGGVRHDDPEYIAFDLGQFERLEPVEPSQEDLELLRQALRALVALPPKTTAAQAERALRVLPSNKPERGVLLGILGLCGVLETPEHPGYATAFVPRGAREHTGKHFDDQSYPVRWWRASHGVNREHVRRLFPQLGPEPF</sequence>
<evidence type="ECO:0000313" key="1">
    <source>
        <dbReference type="EMBL" id="AKI98818.1"/>
    </source>
</evidence>
<accession>A0AAC8Q0S9</accession>
<protein>
    <submittedName>
        <fullName evidence="1">Uncharacterized protein</fullName>
    </submittedName>
</protein>
<dbReference type="AlphaFoldDB" id="A0AAC8Q0S9"/>
<evidence type="ECO:0000313" key="4">
    <source>
        <dbReference type="Proteomes" id="UP000256345"/>
    </source>
</evidence>
<dbReference type="Proteomes" id="UP000035579">
    <property type="component" value="Chromosome"/>
</dbReference>
<keyword evidence="4" id="KW-1185">Reference proteome</keyword>
<dbReference type="KEGG" id="age:AA314_00445"/>